<reference evidence="7 8" key="1">
    <citation type="submission" date="2022-01" db="EMBL/GenBank/DDBJ databases">
        <title>A chromosomal length assembly of Cordylochernes scorpioides.</title>
        <authorList>
            <person name="Zeh D."/>
            <person name="Zeh J."/>
        </authorList>
    </citation>
    <scope>NUCLEOTIDE SEQUENCE [LARGE SCALE GENOMIC DNA]</scope>
    <source>
        <strain evidence="7">IN4F17</strain>
        <tissue evidence="7">Whole Body</tissue>
    </source>
</reference>
<dbReference type="PRINTS" id="PR00301">
    <property type="entry name" value="HEATSHOCK70"/>
</dbReference>
<evidence type="ECO:0000256" key="3">
    <source>
        <dbReference type="ARBA" id="ARBA00022840"/>
    </source>
</evidence>
<dbReference type="Gene3D" id="1.20.1270.10">
    <property type="match status" value="1"/>
</dbReference>
<dbReference type="PROSITE" id="PS00329">
    <property type="entry name" value="HSP70_2"/>
    <property type="match status" value="1"/>
</dbReference>
<dbReference type="InterPro" id="IPR013126">
    <property type="entry name" value="Hsp_70_fam"/>
</dbReference>
<proteinExistence type="inferred from homology"/>
<dbReference type="InterPro" id="IPR029048">
    <property type="entry name" value="HSP70_C_sf"/>
</dbReference>
<sequence>MLCCYRKVVHYPVSEAEDGSILLEAHGEKFTPGHISSLILKEMKGIAEKYYQCPVQDAVITVPAYFNDAQRQATKEAGQMAGLNVMRVINEPTAAALAYGLPQQGNKTIAVFDLGGGTFDVSILNLQHEVFEVRSTNGDSHLGGDDVDNLLVAFLAETFKQKNGVDITGDKAAMQRIKEAAEQAKITLSTQTTTELHLPFLTPSHHLQLTLTREELDALCQDVFRKIIHPCITALEDADTRVVDEVLLVGRHDPDAQGINKKREREMTLLRGVVQIREIAKRIFGMEPNMEVNPDEAVALGAAIQAAVLAGDISDVLLLDVTPLSLGIETYGGIYARLIDKNTTLPVRKSQMFSTGVDGQTSVKINIFQGERELVTDNIFLGEFILSGIPPAPRGVPQIEVIFDIDANGIVSVSARDKDSGKEQKSKRPDDTQFPCNLIGQSVSRLEPHLMKNLLNGCFKMLRPLQNTIRKLRAPPGFTPLYQLCLGGILQFLFIFVLAIVSISSKEAIEMFSAADMILKDYKFKIKAFEDQLDPAMCVEVRAKIKDLEELVEKKDKEVVEKIKSSLQDLHEATLTLFRTAAKR</sequence>
<dbReference type="Gene3D" id="3.90.640.10">
    <property type="entry name" value="Actin, Chain A, domain 4"/>
    <property type="match status" value="1"/>
</dbReference>
<keyword evidence="5" id="KW-0175">Coiled coil</keyword>
<protein>
    <submittedName>
        <fullName evidence="7">HSPA9</fullName>
    </submittedName>
</protein>
<keyword evidence="8" id="KW-1185">Reference proteome</keyword>
<evidence type="ECO:0000256" key="2">
    <source>
        <dbReference type="ARBA" id="ARBA00022741"/>
    </source>
</evidence>
<dbReference type="InterPro" id="IPR018181">
    <property type="entry name" value="Heat_shock_70_CS"/>
</dbReference>
<evidence type="ECO:0000313" key="7">
    <source>
        <dbReference type="EMBL" id="UYV72713.1"/>
    </source>
</evidence>
<keyword evidence="6" id="KW-0812">Transmembrane</keyword>
<keyword evidence="6" id="KW-0472">Membrane</keyword>
<accession>A0ABY6KVI9</accession>
<feature type="transmembrane region" description="Helical" evidence="6">
    <location>
        <begin position="481"/>
        <end position="503"/>
    </location>
</feature>
<name>A0ABY6KVI9_9ARAC</name>
<dbReference type="Pfam" id="PF00012">
    <property type="entry name" value="HSP70"/>
    <property type="match status" value="1"/>
</dbReference>
<dbReference type="InterPro" id="IPR043129">
    <property type="entry name" value="ATPase_NBD"/>
</dbReference>
<keyword evidence="3 4" id="KW-0067">ATP-binding</keyword>
<evidence type="ECO:0000256" key="6">
    <source>
        <dbReference type="SAM" id="Phobius"/>
    </source>
</evidence>
<dbReference type="Gene3D" id="3.30.30.30">
    <property type="match status" value="1"/>
</dbReference>
<evidence type="ECO:0000256" key="5">
    <source>
        <dbReference type="SAM" id="Coils"/>
    </source>
</evidence>
<dbReference type="InterPro" id="IPR029047">
    <property type="entry name" value="HSP70_peptide-bd_sf"/>
</dbReference>
<comment type="similarity">
    <text evidence="1 4">Belongs to the heat shock protein 70 family.</text>
</comment>
<dbReference type="EMBL" id="CP092872">
    <property type="protein sequence ID" value="UYV72713.1"/>
    <property type="molecule type" value="Genomic_DNA"/>
</dbReference>
<gene>
    <name evidence="7" type="ORF">LAZ67_10000387</name>
</gene>
<dbReference type="Gene3D" id="2.60.34.10">
    <property type="entry name" value="Substrate Binding Domain Of DNAk, Chain A, domain 1"/>
    <property type="match status" value="1"/>
</dbReference>
<feature type="coiled-coil region" evidence="5">
    <location>
        <begin position="538"/>
        <end position="565"/>
    </location>
</feature>
<keyword evidence="6" id="KW-1133">Transmembrane helix</keyword>
<dbReference type="SUPFAM" id="SSF53067">
    <property type="entry name" value="Actin-like ATPase domain"/>
    <property type="match status" value="2"/>
</dbReference>
<dbReference type="PANTHER" id="PTHR19375">
    <property type="entry name" value="HEAT SHOCK PROTEIN 70KDA"/>
    <property type="match status" value="1"/>
</dbReference>
<evidence type="ECO:0000256" key="4">
    <source>
        <dbReference type="RuleBase" id="RU003322"/>
    </source>
</evidence>
<keyword evidence="2 4" id="KW-0547">Nucleotide-binding</keyword>
<organism evidence="7 8">
    <name type="scientific">Cordylochernes scorpioides</name>
    <dbReference type="NCBI Taxonomy" id="51811"/>
    <lineage>
        <taxon>Eukaryota</taxon>
        <taxon>Metazoa</taxon>
        <taxon>Ecdysozoa</taxon>
        <taxon>Arthropoda</taxon>
        <taxon>Chelicerata</taxon>
        <taxon>Arachnida</taxon>
        <taxon>Pseudoscorpiones</taxon>
        <taxon>Cheliferoidea</taxon>
        <taxon>Chernetidae</taxon>
        <taxon>Cordylochernes</taxon>
    </lineage>
</organism>
<evidence type="ECO:0000313" key="8">
    <source>
        <dbReference type="Proteomes" id="UP001235939"/>
    </source>
</evidence>
<dbReference type="Proteomes" id="UP001235939">
    <property type="component" value="Chromosome 10"/>
</dbReference>
<evidence type="ECO:0000256" key="1">
    <source>
        <dbReference type="ARBA" id="ARBA00007381"/>
    </source>
</evidence>
<dbReference type="Gene3D" id="3.30.420.40">
    <property type="match status" value="4"/>
</dbReference>
<dbReference type="SUPFAM" id="SSF100920">
    <property type="entry name" value="Heat shock protein 70kD (HSP70), peptide-binding domain"/>
    <property type="match status" value="1"/>
</dbReference>